<dbReference type="OrthoDB" id="2948607at2759"/>
<name>A0A8H7D4H4_9AGAR</name>
<accession>A0A8H7D4H4</accession>
<evidence type="ECO:0000313" key="1">
    <source>
        <dbReference type="EMBL" id="KAF7361150.1"/>
    </source>
</evidence>
<dbReference type="SUPFAM" id="SSF81383">
    <property type="entry name" value="F-box domain"/>
    <property type="match status" value="1"/>
</dbReference>
<evidence type="ECO:0000313" key="2">
    <source>
        <dbReference type="Proteomes" id="UP000623467"/>
    </source>
</evidence>
<organism evidence="1 2">
    <name type="scientific">Mycena sanguinolenta</name>
    <dbReference type="NCBI Taxonomy" id="230812"/>
    <lineage>
        <taxon>Eukaryota</taxon>
        <taxon>Fungi</taxon>
        <taxon>Dikarya</taxon>
        <taxon>Basidiomycota</taxon>
        <taxon>Agaricomycotina</taxon>
        <taxon>Agaricomycetes</taxon>
        <taxon>Agaricomycetidae</taxon>
        <taxon>Agaricales</taxon>
        <taxon>Marasmiineae</taxon>
        <taxon>Mycenaceae</taxon>
        <taxon>Mycena</taxon>
    </lineage>
</organism>
<evidence type="ECO:0008006" key="3">
    <source>
        <dbReference type="Google" id="ProtNLM"/>
    </source>
</evidence>
<reference evidence="1" key="1">
    <citation type="submission" date="2020-05" db="EMBL/GenBank/DDBJ databases">
        <title>Mycena genomes resolve the evolution of fungal bioluminescence.</title>
        <authorList>
            <person name="Tsai I.J."/>
        </authorList>
    </citation>
    <scope>NUCLEOTIDE SEQUENCE</scope>
    <source>
        <strain evidence="1">160909Yilan</strain>
    </source>
</reference>
<dbReference type="Proteomes" id="UP000623467">
    <property type="component" value="Unassembled WGS sequence"/>
</dbReference>
<gene>
    <name evidence="1" type="ORF">MSAN_01146800</name>
</gene>
<dbReference type="InterPro" id="IPR036047">
    <property type="entry name" value="F-box-like_dom_sf"/>
</dbReference>
<dbReference type="EMBL" id="JACAZH010000008">
    <property type="protein sequence ID" value="KAF7361150.1"/>
    <property type="molecule type" value="Genomic_DNA"/>
</dbReference>
<proteinExistence type="predicted"/>
<sequence>MDTVCGCSRQGFCCISSEALTKVFNYLPLHDIQVVCSLSRRLNRLSVDILLAANGILDPTVKCHIRLDENSDALTALQFALFIPSMSHFSVVFAGTRDITAPARDMQRCIRILRKFLSIRDVTVEFLETEHDYGFFTNLKDWLIILSG</sequence>
<protein>
    <recommendedName>
        <fullName evidence="3">F-box domain-containing protein</fullName>
    </recommendedName>
</protein>
<dbReference type="AlphaFoldDB" id="A0A8H7D4H4"/>
<comment type="caution">
    <text evidence="1">The sequence shown here is derived from an EMBL/GenBank/DDBJ whole genome shotgun (WGS) entry which is preliminary data.</text>
</comment>
<keyword evidence="2" id="KW-1185">Reference proteome</keyword>